<feature type="compositionally biased region" description="Basic and acidic residues" evidence="1">
    <location>
        <begin position="210"/>
        <end position="220"/>
    </location>
</feature>
<feature type="compositionally biased region" description="Basic and acidic residues" evidence="1">
    <location>
        <begin position="161"/>
        <end position="176"/>
    </location>
</feature>
<organism evidence="2 3">
    <name type="scientific">Aegilops tauschii subsp. strangulata</name>
    <name type="common">Goatgrass</name>
    <dbReference type="NCBI Taxonomy" id="200361"/>
    <lineage>
        <taxon>Eukaryota</taxon>
        <taxon>Viridiplantae</taxon>
        <taxon>Streptophyta</taxon>
        <taxon>Embryophyta</taxon>
        <taxon>Tracheophyta</taxon>
        <taxon>Spermatophyta</taxon>
        <taxon>Magnoliopsida</taxon>
        <taxon>Liliopsida</taxon>
        <taxon>Poales</taxon>
        <taxon>Poaceae</taxon>
        <taxon>BOP clade</taxon>
        <taxon>Pooideae</taxon>
        <taxon>Triticodae</taxon>
        <taxon>Triticeae</taxon>
        <taxon>Triticinae</taxon>
        <taxon>Aegilops</taxon>
    </lineage>
</organism>
<feature type="compositionally biased region" description="Basic and acidic residues" evidence="1">
    <location>
        <begin position="264"/>
        <end position="323"/>
    </location>
</feature>
<feature type="region of interest" description="Disordered" evidence="1">
    <location>
        <begin position="137"/>
        <end position="197"/>
    </location>
</feature>
<sequence length="429" mass="48304">MDSFGCGLDSFFISDGVASCSSNASSRQEINETPLTPSVEKYSQKLSLRSGSGSEHMGSIPELEVFRIDEDNSIPEEDEYQDMAPGSVDVNCSCQRQSGGTALQDITGLWQNNGNSPSHSMRSMDKGNIDLSAESVSSELTHHSNIRNDSIKPRYNHPTSVKREGKVSRSLHDRSGTTEIINGRNGRHRSEANVDKQGTAELLNSKNGRHRSEANVDRQSKPSNIVANVTSFVPLVKQKLQSTTVCVKKDVKVKALKAAEAAKRLEEKKQKEQEKRKAAAKAERERLKQEKEQKQKLEEEQKKRREVDAAAKKRQREEGEKRETMKRRKCMDEARKQQKQPMDRHRGTKDEKDARQKASDNMEPRKNLVDVGKNQVKPDETTEHALRYKANESKDEKGVAVDDRNASFGSDAKENILNSLEPKYFSLHL</sequence>
<reference evidence="2" key="4">
    <citation type="submission" date="2019-03" db="UniProtKB">
        <authorList>
            <consortium name="EnsemblPlants"/>
        </authorList>
    </citation>
    <scope>IDENTIFICATION</scope>
</reference>
<keyword evidence="3" id="KW-1185">Reference proteome</keyword>
<proteinExistence type="predicted"/>
<evidence type="ECO:0000256" key="1">
    <source>
        <dbReference type="SAM" id="MobiDB-lite"/>
    </source>
</evidence>
<dbReference type="InterPro" id="IPR050875">
    <property type="entry name" value="Troponin_I"/>
</dbReference>
<feature type="region of interest" description="Disordered" evidence="1">
    <location>
        <begin position="264"/>
        <end position="402"/>
    </location>
</feature>
<reference evidence="2" key="5">
    <citation type="journal article" date="2021" name="G3 (Bethesda)">
        <title>Aegilops tauschii genome assembly Aet v5.0 features greater sequence contiguity and improved annotation.</title>
        <authorList>
            <person name="Wang L."/>
            <person name="Zhu T."/>
            <person name="Rodriguez J.C."/>
            <person name="Deal K.R."/>
            <person name="Dubcovsky J."/>
            <person name="McGuire P.E."/>
            <person name="Lux T."/>
            <person name="Spannagl M."/>
            <person name="Mayer K.F.X."/>
            <person name="Baldrich P."/>
            <person name="Meyers B.C."/>
            <person name="Huo N."/>
            <person name="Gu Y.Q."/>
            <person name="Zhou H."/>
            <person name="Devos K.M."/>
            <person name="Bennetzen J.L."/>
            <person name="Unver T."/>
            <person name="Budak H."/>
            <person name="Gulick P.J."/>
            <person name="Galiba G."/>
            <person name="Kalapos B."/>
            <person name="Nelson D.R."/>
            <person name="Li P."/>
            <person name="You F.M."/>
            <person name="Luo M.C."/>
            <person name="Dvorak J."/>
        </authorList>
    </citation>
    <scope>NUCLEOTIDE SEQUENCE [LARGE SCALE GENOMIC DNA]</scope>
    <source>
        <strain evidence="2">cv. AL8/78</strain>
    </source>
</reference>
<reference evidence="3" key="2">
    <citation type="journal article" date="2017" name="Nat. Plants">
        <title>The Aegilops tauschii genome reveals multiple impacts of transposons.</title>
        <authorList>
            <person name="Zhao G."/>
            <person name="Zou C."/>
            <person name="Li K."/>
            <person name="Wang K."/>
            <person name="Li T."/>
            <person name="Gao L."/>
            <person name="Zhang X."/>
            <person name="Wang H."/>
            <person name="Yang Z."/>
            <person name="Liu X."/>
            <person name="Jiang W."/>
            <person name="Mao L."/>
            <person name="Kong X."/>
            <person name="Jiao Y."/>
            <person name="Jia J."/>
        </authorList>
    </citation>
    <scope>NUCLEOTIDE SEQUENCE [LARGE SCALE GENOMIC DNA]</scope>
    <source>
        <strain evidence="3">cv. AL8/78</strain>
    </source>
</reference>
<name>A0A453C823_AEGTS</name>
<reference evidence="2" key="3">
    <citation type="journal article" date="2017" name="Nature">
        <title>Genome sequence of the progenitor of the wheat D genome Aegilops tauschii.</title>
        <authorList>
            <person name="Luo M.C."/>
            <person name="Gu Y.Q."/>
            <person name="Puiu D."/>
            <person name="Wang H."/>
            <person name="Twardziok S.O."/>
            <person name="Deal K.R."/>
            <person name="Huo N."/>
            <person name="Zhu T."/>
            <person name="Wang L."/>
            <person name="Wang Y."/>
            <person name="McGuire P.E."/>
            <person name="Liu S."/>
            <person name="Long H."/>
            <person name="Ramasamy R.K."/>
            <person name="Rodriguez J.C."/>
            <person name="Van S.L."/>
            <person name="Yuan L."/>
            <person name="Wang Z."/>
            <person name="Xia Z."/>
            <person name="Xiao L."/>
            <person name="Anderson O.D."/>
            <person name="Ouyang S."/>
            <person name="Liang Y."/>
            <person name="Zimin A.V."/>
            <person name="Pertea G."/>
            <person name="Qi P."/>
            <person name="Bennetzen J.L."/>
            <person name="Dai X."/>
            <person name="Dawson M.W."/>
            <person name="Muller H.G."/>
            <person name="Kugler K."/>
            <person name="Rivarola-Duarte L."/>
            <person name="Spannagl M."/>
            <person name="Mayer K.F.X."/>
            <person name="Lu F.H."/>
            <person name="Bevan M.W."/>
            <person name="Leroy P."/>
            <person name="Li P."/>
            <person name="You F.M."/>
            <person name="Sun Q."/>
            <person name="Liu Z."/>
            <person name="Lyons E."/>
            <person name="Wicker T."/>
            <person name="Salzberg S.L."/>
            <person name="Devos K.M."/>
            <person name="Dvorak J."/>
        </authorList>
    </citation>
    <scope>NUCLEOTIDE SEQUENCE [LARGE SCALE GENOMIC DNA]</scope>
    <source>
        <strain evidence="2">cv. AL8/78</strain>
    </source>
</reference>
<protein>
    <recommendedName>
        <fullName evidence="4">Inner centromere protein ARK-binding domain-containing protein</fullName>
    </recommendedName>
</protein>
<evidence type="ECO:0008006" key="4">
    <source>
        <dbReference type="Google" id="ProtNLM"/>
    </source>
</evidence>
<accession>A0A453C823</accession>
<dbReference type="EnsemblPlants" id="AET2Gv20768000.5">
    <property type="protein sequence ID" value="AET2Gv20768000.5"/>
    <property type="gene ID" value="AET2Gv20768000"/>
</dbReference>
<reference evidence="3" key="1">
    <citation type="journal article" date="2014" name="Science">
        <title>Ancient hybridizations among the ancestral genomes of bread wheat.</title>
        <authorList>
            <consortium name="International Wheat Genome Sequencing Consortium,"/>
            <person name="Marcussen T."/>
            <person name="Sandve S.R."/>
            <person name="Heier L."/>
            <person name="Spannagl M."/>
            <person name="Pfeifer M."/>
            <person name="Jakobsen K.S."/>
            <person name="Wulff B.B."/>
            <person name="Steuernagel B."/>
            <person name="Mayer K.F."/>
            <person name="Olsen O.A."/>
        </authorList>
    </citation>
    <scope>NUCLEOTIDE SEQUENCE [LARGE SCALE GENOMIC DNA]</scope>
    <source>
        <strain evidence="3">cv. AL8/78</strain>
    </source>
</reference>
<dbReference type="Gramene" id="AET2Gv20768000.5">
    <property type="protein sequence ID" value="AET2Gv20768000.5"/>
    <property type="gene ID" value="AET2Gv20768000"/>
</dbReference>
<feature type="compositionally biased region" description="Basic and acidic residues" evidence="1">
    <location>
        <begin position="376"/>
        <end position="402"/>
    </location>
</feature>
<dbReference type="AlphaFoldDB" id="A0A453C823"/>
<feature type="region of interest" description="Disordered" evidence="1">
    <location>
        <begin position="203"/>
        <end position="222"/>
    </location>
</feature>
<dbReference type="PANTHER" id="PTHR13738:SF37">
    <property type="entry name" value="GENOME ASSEMBLY, CHROMOSOME: II"/>
    <property type="match status" value="1"/>
</dbReference>
<evidence type="ECO:0000313" key="2">
    <source>
        <dbReference type="EnsemblPlants" id="AET2Gv20768000.5"/>
    </source>
</evidence>
<feature type="compositionally biased region" description="Basic and acidic residues" evidence="1">
    <location>
        <begin position="330"/>
        <end position="368"/>
    </location>
</feature>
<evidence type="ECO:0000313" key="3">
    <source>
        <dbReference type="Proteomes" id="UP000015105"/>
    </source>
</evidence>
<dbReference type="PANTHER" id="PTHR13738">
    <property type="entry name" value="TROPONIN I"/>
    <property type="match status" value="1"/>
</dbReference>
<dbReference type="Proteomes" id="UP000015105">
    <property type="component" value="Chromosome 2D"/>
</dbReference>